<proteinExistence type="predicted"/>
<accession>A0A8J4R5E0</accession>
<evidence type="ECO:0000256" key="1">
    <source>
        <dbReference type="SAM" id="MobiDB-lite"/>
    </source>
</evidence>
<dbReference type="EMBL" id="JRKL02001217">
    <property type="protein sequence ID" value="KAF3965302.1"/>
    <property type="molecule type" value="Genomic_DNA"/>
</dbReference>
<organism evidence="2 3">
    <name type="scientific">Castanea mollissima</name>
    <name type="common">Chinese chestnut</name>
    <dbReference type="NCBI Taxonomy" id="60419"/>
    <lineage>
        <taxon>Eukaryota</taxon>
        <taxon>Viridiplantae</taxon>
        <taxon>Streptophyta</taxon>
        <taxon>Embryophyta</taxon>
        <taxon>Tracheophyta</taxon>
        <taxon>Spermatophyta</taxon>
        <taxon>Magnoliopsida</taxon>
        <taxon>eudicotyledons</taxon>
        <taxon>Gunneridae</taxon>
        <taxon>Pentapetalae</taxon>
        <taxon>rosids</taxon>
        <taxon>fabids</taxon>
        <taxon>Fagales</taxon>
        <taxon>Fagaceae</taxon>
        <taxon>Castanea</taxon>
    </lineage>
</organism>
<feature type="region of interest" description="Disordered" evidence="1">
    <location>
        <begin position="1"/>
        <end position="43"/>
    </location>
</feature>
<keyword evidence="3" id="KW-1185">Reference proteome</keyword>
<evidence type="ECO:0000313" key="2">
    <source>
        <dbReference type="EMBL" id="KAF3965302.1"/>
    </source>
</evidence>
<sequence length="97" mass="11228">MEDKHQGESPILPKRSFISSDAKPVIKSSQSTEQPKHDYHKRSRDALAAARERFLQITNKRKVLLGKVTLQEINFSRVDETCNYVKQVDCYKGIYKC</sequence>
<comment type="caution">
    <text evidence="2">The sequence shown here is derived from an EMBL/GenBank/DDBJ whole genome shotgun (WGS) entry which is preliminary data.</text>
</comment>
<reference evidence="2" key="1">
    <citation type="submission" date="2020-03" db="EMBL/GenBank/DDBJ databases">
        <title>Castanea mollissima Vanexum genome sequencing.</title>
        <authorList>
            <person name="Staton M."/>
        </authorList>
    </citation>
    <scope>NUCLEOTIDE SEQUENCE</scope>
    <source>
        <tissue evidence="2">Leaf</tissue>
    </source>
</reference>
<dbReference type="AlphaFoldDB" id="A0A8J4R5E0"/>
<evidence type="ECO:0000313" key="3">
    <source>
        <dbReference type="Proteomes" id="UP000737018"/>
    </source>
</evidence>
<protein>
    <submittedName>
        <fullName evidence="2">Uncharacterized protein</fullName>
    </submittedName>
</protein>
<dbReference type="Proteomes" id="UP000737018">
    <property type="component" value="Unassembled WGS sequence"/>
</dbReference>
<gene>
    <name evidence="2" type="ORF">CMV_010499</name>
</gene>
<dbReference type="OrthoDB" id="446635at2759"/>
<name>A0A8J4R5E0_9ROSI</name>